<dbReference type="GeneID" id="112827159"/>
<gene>
    <name evidence="3" type="primary">WFDC9</name>
</gene>
<dbReference type="Proteomes" id="UP000286641">
    <property type="component" value="Unplaced"/>
</dbReference>
<accession>A0A3Q7PMQ5</accession>
<evidence type="ECO:0000313" key="3">
    <source>
        <dbReference type="RefSeq" id="XP_025731317.1"/>
    </source>
</evidence>
<sequence length="89" mass="10100">MKPWVLLLSMLIYGVVMLLPVLGGLKNETFFPAGRTVIEQCGVRALLKCCEKRCTKLQECFSPNHTCCWTFCGNICLDNREPFKSMLNP</sequence>
<reference key="1">
    <citation type="submission" date="2019-01" db="UniProtKB">
        <authorList>
            <consortium name="RefSeq"/>
        </authorList>
    </citation>
    <scope>IDENTIFICATION</scope>
</reference>
<proteinExistence type="predicted"/>
<dbReference type="CTD" id="259240"/>
<keyword evidence="2" id="KW-1185">Reference proteome</keyword>
<evidence type="ECO:0000313" key="2">
    <source>
        <dbReference type="Proteomes" id="UP000286641"/>
    </source>
</evidence>
<evidence type="ECO:0000256" key="1">
    <source>
        <dbReference type="SAM" id="Phobius"/>
    </source>
</evidence>
<keyword evidence="1" id="KW-0472">Membrane</keyword>
<dbReference type="RefSeq" id="XP_025731317.1">
    <property type="nucleotide sequence ID" value="XM_025875532.1"/>
</dbReference>
<organism evidence="2 3">
    <name type="scientific">Callorhinus ursinus</name>
    <name type="common">Northern fur seal</name>
    <dbReference type="NCBI Taxonomy" id="34884"/>
    <lineage>
        <taxon>Eukaryota</taxon>
        <taxon>Metazoa</taxon>
        <taxon>Chordata</taxon>
        <taxon>Craniata</taxon>
        <taxon>Vertebrata</taxon>
        <taxon>Euteleostomi</taxon>
        <taxon>Mammalia</taxon>
        <taxon>Eutheria</taxon>
        <taxon>Laurasiatheria</taxon>
        <taxon>Carnivora</taxon>
        <taxon>Caniformia</taxon>
        <taxon>Pinnipedia</taxon>
        <taxon>Otariidae</taxon>
        <taxon>Callorhinus</taxon>
    </lineage>
</organism>
<name>A0A3Q7PMQ5_CALUR</name>
<dbReference type="AlphaFoldDB" id="A0A3Q7PMQ5"/>
<dbReference type="InParanoid" id="A0A3Q7PMQ5"/>
<protein>
    <submittedName>
        <fullName evidence="3">Protein WFDC9</fullName>
    </submittedName>
</protein>
<keyword evidence="1" id="KW-1133">Transmembrane helix</keyword>
<reference evidence="3" key="2">
    <citation type="submission" date="2025-08" db="UniProtKB">
        <authorList>
            <consortium name="RefSeq"/>
        </authorList>
    </citation>
    <scope>IDENTIFICATION</scope>
    <source>
        <tissue evidence="3">Blood</tissue>
    </source>
</reference>
<keyword evidence="1" id="KW-0812">Transmembrane</keyword>
<feature type="transmembrane region" description="Helical" evidence="1">
    <location>
        <begin position="6"/>
        <end position="25"/>
    </location>
</feature>